<evidence type="ECO:0000313" key="3">
    <source>
        <dbReference type="Proteomes" id="UP000500961"/>
    </source>
</evidence>
<reference evidence="2 3" key="1">
    <citation type="submission" date="2019-07" db="EMBL/GenBank/DDBJ databases">
        <title>Thalassofilum flectens gen. nov., sp. nov., a novel moderate thermophilic anaerobe from a shallow sea hot spring in Kunashir Island (Russia), representing a new family in the order Bacteroidales, and proposal of Thalassofilacea fam. nov.</title>
        <authorList>
            <person name="Kochetkova T.V."/>
            <person name="Podosokorskaya O.A."/>
            <person name="Novikov A."/>
            <person name="Elcheninov A.G."/>
            <person name="Toshchakov S.V."/>
            <person name="Kublanov I.V."/>
        </authorList>
    </citation>
    <scope>NUCLEOTIDE SEQUENCE [LARGE SCALE GENOMIC DNA]</scope>
    <source>
        <strain evidence="2 3">38-H</strain>
    </source>
</reference>
<proteinExistence type="predicted"/>
<sequence length="124" mass="14616">MKALKLQETSDTPEVTLDKERGRFEFYGTIMPENPKDFFAPILNWFNEYALDPNPETSVIFKLDYFNTAASKKIIDILMTLKKIHESKNKVEICWYYKPADEDMLESGETFQEITHLPFNFISY</sequence>
<dbReference type="InterPro" id="IPR018530">
    <property type="entry name" value="SiaC"/>
</dbReference>
<gene>
    <name evidence="2" type="ORF">FHG85_04620</name>
</gene>
<protein>
    <submittedName>
        <fullName evidence="2">DUF1987 domain-containing protein</fullName>
    </submittedName>
</protein>
<dbReference type="Proteomes" id="UP000500961">
    <property type="component" value="Chromosome"/>
</dbReference>
<evidence type="ECO:0000259" key="1">
    <source>
        <dbReference type="Pfam" id="PF09345"/>
    </source>
</evidence>
<accession>A0A7D3XZ11</accession>
<name>A0A7D3XZ11_9BACT</name>
<organism evidence="2 3">
    <name type="scientific">Tenuifilum thalassicum</name>
    <dbReference type="NCBI Taxonomy" id="2590900"/>
    <lineage>
        <taxon>Bacteria</taxon>
        <taxon>Pseudomonadati</taxon>
        <taxon>Bacteroidota</taxon>
        <taxon>Bacteroidia</taxon>
        <taxon>Bacteroidales</taxon>
        <taxon>Tenuifilaceae</taxon>
        <taxon>Tenuifilum</taxon>
    </lineage>
</organism>
<feature type="domain" description="SiaC family regulatory phosphoprotein" evidence="1">
    <location>
        <begin position="7"/>
        <end position="124"/>
    </location>
</feature>
<dbReference type="Pfam" id="PF09345">
    <property type="entry name" value="SiaC"/>
    <property type="match status" value="1"/>
</dbReference>
<keyword evidence="3" id="KW-1185">Reference proteome</keyword>
<evidence type="ECO:0000313" key="2">
    <source>
        <dbReference type="EMBL" id="QKG79573.1"/>
    </source>
</evidence>
<dbReference type="EMBL" id="CP041345">
    <property type="protein sequence ID" value="QKG79573.1"/>
    <property type="molecule type" value="Genomic_DNA"/>
</dbReference>
<dbReference type="KEGG" id="ttz:FHG85_04620"/>
<dbReference type="AlphaFoldDB" id="A0A7D3XZ11"/>
<dbReference type="RefSeq" id="WP_173073431.1">
    <property type="nucleotide sequence ID" value="NZ_CP041345.1"/>
</dbReference>